<evidence type="ECO:0000313" key="4">
    <source>
        <dbReference type="Proteomes" id="UP000256913"/>
    </source>
</evidence>
<dbReference type="Gene3D" id="3.30.530.20">
    <property type="match status" value="1"/>
</dbReference>
<accession>A0A3D9ZLQ1</accession>
<name>A0A3D9ZLQ1_9ACTN</name>
<dbReference type="SUPFAM" id="SSF55961">
    <property type="entry name" value="Bet v1-like"/>
    <property type="match status" value="1"/>
</dbReference>
<keyword evidence="4" id="KW-1185">Reference proteome</keyword>
<comment type="caution">
    <text evidence="3">The sequence shown here is derived from an EMBL/GenBank/DDBJ whole genome shotgun (WGS) entry which is preliminary data.</text>
</comment>
<dbReference type="RefSeq" id="WP_211333960.1">
    <property type="nucleotide sequence ID" value="NZ_QUMQ01000001.1"/>
</dbReference>
<feature type="compositionally biased region" description="Acidic residues" evidence="1">
    <location>
        <begin position="266"/>
        <end position="279"/>
    </location>
</feature>
<reference evidence="3 4" key="1">
    <citation type="submission" date="2018-08" db="EMBL/GenBank/DDBJ databases">
        <title>Sequencing the genomes of 1000 actinobacteria strains.</title>
        <authorList>
            <person name="Klenk H.-P."/>
        </authorList>
    </citation>
    <scope>NUCLEOTIDE SEQUENCE [LARGE SCALE GENOMIC DNA]</scope>
    <source>
        <strain evidence="3 4">DSM 44099</strain>
    </source>
</reference>
<feature type="domain" description="Coenzyme Q-binding protein COQ10 START" evidence="2">
    <location>
        <begin position="118"/>
        <end position="240"/>
    </location>
</feature>
<dbReference type="CDD" id="cd07817">
    <property type="entry name" value="SRPBCC_8"/>
    <property type="match status" value="1"/>
</dbReference>
<gene>
    <name evidence="3" type="ORF">DFJ67_4151</name>
</gene>
<dbReference type="InterPro" id="IPR023393">
    <property type="entry name" value="START-like_dom_sf"/>
</dbReference>
<dbReference type="AlphaFoldDB" id="A0A3D9ZLQ1"/>
<sequence length="322" mass="34834">MSNGSNGSGGPVTGKLLEGLQSIAGAVADKAMASVNDKVGDLTDRLTEFAGGGDGAGKTAIAKGMEGLQQGDSPVKALAGAGVAGGKEGVKQAFGGGNKKSGGKNSLKVTNIVESIEVGVPVSVAYNQWTEFKSFPSFMKKVEDIDQESSEKMKWKAQVFWSHRTWESTITEQVPDERIVWTSKGEKGSVDGTVTFHEVTQDLTRILVVLEYHPQGFMEQTGNLWRAPGRRARLELKHFVRHVMRETILNPDDVKGWRGEIRDGEVVQEDERGDEGAEQPEDKAAADKGDEQAKDQSDEGKPEEKKDESETKKDEEKVGADA</sequence>
<dbReference type="InterPro" id="IPR005031">
    <property type="entry name" value="COQ10_START"/>
</dbReference>
<organism evidence="3 4">
    <name type="scientific">Asanoa ferruginea</name>
    <dbReference type="NCBI Taxonomy" id="53367"/>
    <lineage>
        <taxon>Bacteria</taxon>
        <taxon>Bacillati</taxon>
        <taxon>Actinomycetota</taxon>
        <taxon>Actinomycetes</taxon>
        <taxon>Micromonosporales</taxon>
        <taxon>Micromonosporaceae</taxon>
        <taxon>Asanoa</taxon>
    </lineage>
</organism>
<dbReference type="Pfam" id="PF03364">
    <property type="entry name" value="Polyketide_cyc"/>
    <property type="match status" value="1"/>
</dbReference>
<protein>
    <submittedName>
        <fullName evidence="3">Putative membrane protein</fullName>
    </submittedName>
</protein>
<dbReference type="PANTHER" id="PTHR33824:SF7">
    <property type="entry name" value="POLYKETIDE CYCLASE_DEHYDRASE AND LIPID TRANSPORT SUPERFAMILY PROTEIN"/>
    <property type="match status" value="1"/>
</dbReference>
<dbReference type="EMBL" id="QUMQ01000001">
    <property type="protein sequence ID" value="REF98141.1"/>
    <property type="molecule type" value="Genomic_DNA"/>
</dbReference>
<evidence type="ECO:0000256" key="1">
    <source>
        <dbReference type="SAM" id="MobiDB-lite"/>
    </source>
</evidence>
<evidence type="ECO:0000313" key="3">
    <source>
        <dbReference type="EMBL" id="REF98141.1"/>
    </source>
</evidence>
<proteinExistence type="predicted"/>
<dbReference type="InterPro" id="IPR047137">
    <property type="entry name" value="ORF3"/>
</dbReference>
<feature type="region of interest" description="Disordered" evidence="1">
    <location>
        <begin position="254"/>
        <end position="322"/>
    </location>
</feature>
<feature type="compositionally biased region" description="Basic and acidic residues" evidence="1">
    <location>
        <begin position="280"/>
        <end position="322"/>
    </location>
</feature>
<feature type="compositionally biased region" description="Basic and acidic residues" evidence="1">
    <location>
        <begin position="254"/>
        <end position="265"/>
    </location>
</feature>
<dbReference type="PANTHER" id="PTHR33824">
    <property type="entry name" value="POLYKETIDE CYCLASE/DEHYDRASE AND LIPID TRANSPORT SUPERFAMILY PROTEIN"/>
    <property type="match status" value="1"/>
</dbReference>
<dbReference type="Proteomes" id="UP000256913">
    <property type="component" value="Unassembled WGS sequence"/>
</dbReference>
<evidence type="ECO:0000259" key="2">
    <source>
        <dbReference type="Pfam" id="PF03364"/>
    </source>
</evidence>